<evidence type="ECO:0000313" key="1">
    <source>
        <dbReference type="EMBL" id="GFS04147.1"/>
    </source>
</evidence>
<sequence>MPVRRSRPGRCSPRSQPVFASIWWRLPNLPRACNAMSLSWSMRILYLQAHPPDARDKQRGHVKTIGIPVVCGEGQSLPPLVTR</sequence>
<dbReference type="Proteomes" id="UP000762676">
    <property type="component" value="Unassembled WGS sequence"/>
</dbReference>
<name>A0AAV4I3R8_9GAST</name>
<dbReference type="EMBL" id="BMAT01013026">
    <property type="protein sequence ID" value="GFS04147.1"/>
    <property type="molecule type" value="Genomic_DNA"/>
</dbReference>
<organism evidence="1 2">
    <name type="scientific">Elysia marginata</name>
    <dbReference type="NCBI Taxonomy" id="1093978"/>
    <lineage>
        <taxon>Eukaryota</taxon>
        <taxon>Metazoa</taxon>
        <taxon>Spiralia</taxon>
        <taxon>Lophotrochozoa</taxon>
        <taxon>Mollusca</taxon>
        <taxon>Gastropoda</taxon>
        <taxon>Heterobranchia</taxon>
        <taxon>Euthyneura</taxon>
        <taxon>Panpulmonata</taxon>
        <taxon>Sacoglossa</taxon>
        <taxon>Placobranchoidea</taxon>
        <taxon>Plakobranchidae</taxon>
        <taxon>Elysia</taxon>
    </lineage>
</organism>
<evidence type="ECO:0000313" key="2">
    <source>
        <dbReference type="Proteomes" id="UP000762676"/>
    </source>
</evidence>
<protein>
    <submittedName>
        <fullName evidence="1">Uncharacterized protein</fullName>
    </submittedName>
</protein>
<comment type="caution">
    <text evidence="1">The sequence shown here is derived from an EMBL/GenBank/DDBJ whole genome shotgun (WGS) entry which is preliminary data.</text>
</comment>
<accession>A0AAV4I3R8</accession>
<reference evidence="1 2" key="1">
    <citation type="journal article" date="2021" name="Elife">
        <title>Chloroplast acquisition without the gene transfer in kleptoplastic sea slugs, Plakobranchus ocellatus.</title>
        <authorList>
            <person name="Maeda T."/>
            <person name="Takahashi S."/>
            <person name="Yoshida T."/>
            <person name="Shimamura S."/>
            <person name="Takaki Y."/>
            <person name="Nagai Y."/>
            <person name="Toyoda A."/>
            <person name="Suzuki Y."/>
            <person name="Arimoto A."/>
            <person name="Ishii H."/>
            <person name="Satoh N."/>
            <person name="Nishiyama T."/>
            <person name="Hasebe M."/>
            <person name="Maruyama T."/>
            <person name="Minagawa J."/>
            <person name="Obokata J."/>
            <person name="Shigenobu S."/>
        </authorList>
    </citation>
    <scope>NUCLEOTIDE SEQUENCE [LARGE SCALE GENOMIC DNA]</scope>
</reference>
<proteinExistence type="predicted"/>
<dbReference type="AlphaFoldDB" id="A0AAV4I3R8"/>
<gene>
    <name evidence="1" type="ORF">ElyMa_006488100</name>
</gene>
<keyword evidence="2" id="KW-1185">Reference proteome</keyword>